<dbReference type="AlphaFoldDB" id="A0AA86TFU2"/>
<sequence length="68" mass="7603">MQEGIRTVADKKSEHFGDLAPCSKLMSSEAREPIIIQKLKTLFHGSASPGLKLKTYQNRSKWSNPTSK</sequence>
<evidence type="ECO:0000313" key="1">
    <source>
        <dbReference type="EMBL" id="CAJ1976006.1"/>
    </source>
</evidence>
<accession>A0AA86TFU2</accession>
<proteinExistence type="predicted"/>
<dbReference type="EMBL" id="OY731406">
    <property type="protein sequence ID" value="CAJ1976006.1"/>
    <property type="molecule type" value="Genomic_DNA"/>
</dbReference>
<organism evidence="1 2">
    <name type="scientific">Sphenostylis stenocarpa</name>
    <dbReference type="NCBI Taxonomy" id="92480"/>
    <lineage>
        <taxon>Eukaryota</taxon>
        <taxon>Viridiplantae</taxon>
        <taxon>Streptophyta</taxon>
        <taxon>Embryophyta</taxon>
        <taxon>Tracheophyta</taxon>
        <taxon>Spermatophyta</taxon>
        <taxon>Magnoliopsida</taxon>
        <taxon>eudicotyledons</taxon>
        <taxon>Gunneridae</taxon>
        <taxon>Pentapetalae</taxon>
        <taxon>rosids</taxon>
        <taxon>fabids</taxon>
        <taxon>Fabales</taxon>
        <taxon>Fabaceae</taxon>
        <taxon>Papilionoideae</taxon>
        <taxon>50 kb inversion clade</taxon>
        <taxon>NPAAA clade</taxon>
        <taxon>indigoferoid/millettioid clade</taxon>
        <taxon>Phaseoleae</taxon>
        <taxon>Sphenostylis</taxon>
    </lineage>
</organism>
<keyword evidence="2" id="KW-1185">Reference proteome</keyword>
<reference evidence="1" key="1">
    <citation type="submission" date="2023-10" db="EMBL/GenBank/DDBJ databases">
        <authorList>
            <person name="Domelevo Entfellner J.-B."/>
        </authorList>
    </citation>
    <scope>NUCLEOTIDE SEQUENCE</scope>
</reference>
<protein>
    <submittedName>
        <fullName evidence="1">Uncharacterized protein</fullName>
    </submittedName>
</protein>
<dbReference type="Gramene" id="rna-AYBTSS11_LOCUS28134">
    <property type="protein sequence ID" value="CAJ1976006.1"/>
    <property type="gene ID" value="gene-AYBTSS11_LOCUS28134"/>
</dbReference>
<name>A0AA86TFU2_9FABA</name>
<dbReference type="Proteomes" id="UP001189624">
    <property type="component" value="Chromosome 9"/>
</dbReference>
<gene>
    <name evidence="1" type="ORF">AYBTSS11_LOCUS28134</name>
</gene>
<evidence type="ECO:0000313" key="2">
    <source>
        <dbReference type="Proteomes" id="UP001189624"/>
    </source>
</evidence>